<organism evidence="6 7">
    <name type="scientific">Vigna radiata var. radiata</name>
    <name type="common">Mung bean</name>
    <name type="synonym">Phaseolus aureus</name>
    <dbReference type="NCBI Taxonomy" id="3916"/>
    <lineage>
        <taxon>Eukaryota</taxon>
        <taxon>Viridiplantae</taxon>
        <taxon>Streptophyta</taxon>
        <taxon>Embryophyta</taxon>
        <taxon>Tracheophyta</taxon>
        <taxon>Spermatophyta</taxon>
        <taxon>Magnoliopsida</taxon>
        <taxon>eudicotyledons</taxon>
        <taxon>Gunneridae</taxon>
        <taxon>Pentapetalae</taxon>
        <taxon>rosids</taxon>
        <taxon>fabids</taxon>
        <taxon>Fabales</taxon>
        <taxon>Fabaceae</taxon>
        <taxon>Papilionoideae</taxon>
        <taxon>50 kb inversion clade</taxon>
        <taxon>NPAAA clade</taxon>
        <taxon>indigoferoid/millettioid clade</taxon>
        <taxon>Phaseoleae</taxon>
        <taxon>Vigna</taxon>
    </lineage>
</organism>
<protein>
    <recommendedName>
        <fullName evidence="5">Glycosyltransferase</fullName>
        <ecNumber evidence="5">2.4.1.-</ecNumber>
    </recommendedName>
</protein>
<comment type="similarity">
    <text evidence="1 4">Belongs to the UDP-glycosyltransferase family.</text>
</comment>
<dbReference type="SUPFAM" id="SSF53756">
    <property type="entry name" value="UDP-Glycosyltransferase/glycogen phosphorylase"/>
    <property type="match status" value="1"/>
</dbReference>
<reference evidence="7" key="2">
    <citation type="submission" date="2025-08" db="UniProtKB">
        <authorList>
            <consortium name="RefSeq"/>
        </authorList>
    </citation>
    <scope>IDENTIFICATION</scope>
    <source>
        <tissue evidence="7">Leaf</tissue>
    </source>
</reference>
<proteinExistence type="inferred from homology"/>
<dbReference type="Gramene" id="Vradi11g08540.1">
    <property type="protein sequence ID" value="Vradi11g08540.1"/>
    <property type="gene ID" value="Vradi11g08540"/>
</dbReference>
<dbReference type="GeneID" id="106777897"/>
<dbReference type="CDD" id="cd03784">
    <property type="entry name" value="GT1_Gtf-like"/>
    <property type="match status" value="1"/>
</dbReference>
<keyword evidence="2 4" id="KW-0328">Glycosyltransferase</keyword>
<dbReference type="GO" id="GO:0008194">
    <property type="term" value="F:UDP-glycosyltransferase activity"/>
    <property type="evidence" value="ECO:0007669"/>
    <property type="project" value="InterPro"/>
</dbReference>
<dbReference type="SMR" id="A0A1S3VSC8"/>
<keyword evidence="6" id="KW-1185">Reference proteome</keyword>
<keyword evidence="3 4" id="KW-0808">Transferase</keyword>
<dbReference type="InterPro" id="IPR035595">
    <property type="entry name" value="UDP_glycos_trans_CS"/>
</dbReference>
<dbReference type="KEGG" id="vra:106777897"/>
<evidence type="ECO:0000256" key="3">
    <source>
        <dbReference type="ARBA" id="ARBA00022679"/>
    </source>
</evidence>
<evidence type="ECO:0000256" key="5">
    <source>
        <dbReference type="RuleBase" id="RU362057"/>
    </source>
</evidence>
<accession>A0A1S3VSC8</accession>
<dbReference type="InterPro" id="IPR002213">
    <property type="entry name" value="UDP_glucos_trans"/>
</dbReference>
<dbReference type="PANTHER" id="PTHR48046">
    <property type="entry name" value="UDP-GLYCOSYLTRANSFERASE 72E1"/>
    <property type="match status" value="1"/>
</dbReference>
<sequence>MAISRTHHHAFLLPSPGMGHLIPALELAKRLVTHKIIPKLTFFYTPIANSTPSKAETLVLHSAIKDNLFDIIQQHPLDLTSEVDPHASAEDKIAILMHELPLLFLSTISTMNLNPTIIITDFFICQALPLVQNLNLPMFAFSPTNAWLVALGLHTPTLDKQMQGEYVDEIEPISIPGCKPIYPKDMFDMLKDRTHRLYREFIGACEGAALANAIFVNTFHELEPKTLEALGSGGISKVPVYPVGPIIREPSPRSPSPSSDDGKRSEIVEWLNRQEEESVVFVSLGSGYNMSGEEIKEMALALELSGNKFVWSLRPSVNKAGHDHYLTAGDETGSTTTVSNVEKSDLFPDEFYRIQSNGIVITDWAPQLEILKHPSIGGFVSHCGWNSVMESVSCGVPIVGLPIFADQMMNATMLVEEVGNAVRVKASPSTNLVQGDELAKAIRKIMDKDDKEGSVIRERAKQLKHLAERALSDHGSSYSALSKIAL</sequence>
<reference evidence="6" key="1">
    <citation type="journal article" date="2014" name="Nat. Commun.">
        <title>Genome sequence of mungbean and insights into evolution within Vigna species.</title>
        <authorList>
            <person name="Kang Y.J."/>
            <person name="Kim S.K."/>
            <person name="Kim M.Y."/>
            <person name="Lestari P."/>
            <person name="Kim K.H."/>
            <person name="Ha B.K."/>
            <person name="Jun T.H."/>
            <person name="Hwang W.J."/>
            <person name="Lee T."/>
            <person name="Lee J."/>
            <person name="Shim S."/>
            <person name="Yoon M.Y."/>
            <person name="Jang Y.E."/>
            <person name="Han K.S."/>
            <person name="Taeprayoon P."/>
            <person name="Yoon N."/>
            <person name="Somta P."/>
            <person name="Tanya P."/>
            <person name="Kim K.S."/>
            <person name="Gwag J.G."/>
            <person name="Moon J.K."/>
            <person name="Lee Y.H."/>
            <person name="Park B.S."/>
            <person name="Bombarely A."/>
            <person name="Doyle J.J."/>
            <person name="Jackson S.A."/>
            <person name="Schafleitner R."/>
            <person name="Srinives P."/>
            <person name="Varshney R.K."/>
            <person name="Lee S.H."/>
        </authorList>
    </citation>
    <scope>NUCLEOTIDE SEQUENCE [LARGE SCALE GENOMIC DNA]</scope>
    <source>
        <strain evidence="6">cv. VC1973A</strain>
    </source>
</reference>
<dbReference type="OrthoDB" id="5835829at2759"/>
<evidence type="ECO:0000313" key="7">
    <source>
        <dbReference type="RefSeq" id="XP_014521200.1"/>
    </source>
</evidence>
<dbReference type="PROSITE" id="PS00375">
    <property type="entry name" value="UDPGT"/>
    <property type="match status" value="1"/>
</dbReference>
<evidence type="ECO:0000256" key="4">
    <source>
        <dbReference type="RuleBase" id="RU003718"/>
    </source>
</evidence>
<dbReference type="Pfam" id="PF00201">
    <property type="entry name" value="UDPGT"/>
    <property type="match status" value="1"/>
</dbReference>
<evidence type="ECO:0000256" key="1">
    <source>
        <dbReference type="ARBA" id="ARBA00009995"/>
    </source>
</evidence>
<evidence type="ECO:0000313" key="6">
    <source>
        <dbReference type="Proteomes" id="UP000087766"/>
    </source>
</evidence>
<dbReference type="STRING" id="3916.A0A1S3VSC8"/>
<evidence type="ECO:0000256" key="2">
    <source>
        <dbReference type="ARBA" id="ARBA00022676"/>
    </source>
</evidence>
<gene>
    <name evidence="7" type="primary">LOC106777897</name>
</gene>
<dbReference type="FunFam" id="3.40.50.2000:FF:000056">
    <property type="entry name" value="Glycosyltransferase"/>
    <property type="match status" value="1"/>
</dbReference>
<name>A0A1S3VSC8_VIGRR</name>
<dbReference type="PANTHER" id="PTHR48046:SF1">
    <property type="entry name" value="GLYCOSYLTRANSFERASE-RELATED"/>
    <property type="match status" value="1"/>
</dbReference>
<dbReference type="EC" id="2.4.1.-" evidence="5"/>
<dbReference type="Proteomes" id="UP000087766">
    <property type="component" value="Chromosome 11"/>
</dbReference>
<dbReference type="RefSeq" id="XP_014521200.1">
    <property type="nucleotide sequence ID" value="XM_014665714.2"/>
</dbReference>
<dbReference type="Gene3D" id="3.40.50.2000">
    <property type="entry name" value="Glycogen Phosphorylase B"/>
    <property type="match status" value="2"/>
</dbReference>
<dbReference type="AlphaFoldDB" id="A0A1S3VSC8"/>